<name>A0A3A5LXA4_9MICC</name>
<dbReference type="PANTHER" id="PTHR43072">
    <property type="entry name" value="N-ACETYLTRANSFERASE"/>
    <property type="match status" value="1"/>
</dbReference>
<evidence type="ECO:0000259" key="1">
    <source>
        <dbReference type="PROSITE" id="PS51186"/>
    </source>
</evidence>
<dbReference type="SUPFAM" id="SSF55729">
    <property type="entry name" value="Acyl-CoA N-acyltransferases (Nat)"/>
    <property type="match status" value="1"/>
</dbReference>
<organism evidence="2 3">
    <name type="scientific">Arthrobacter cheniae</name>
    <dbReference type="NCBI Taxonomy" id="1258888"/>
    <lineage>
        <taxon>Bacteria</taxon>
        <taxon>Bacillati</taxon>
        <taxon>Actinomycetota</taxon>
        <taxon>Actinomycetes</taxon>
        <taxon>Micrococcales</taxon>
        <taxon>Micrococcaceae</taxon>
        <taxon>Arthrobacter</taxon>
    </lineage>
</organism>
<keyword evidence="3" id="KW-1185">Reference proteome</keyword>
<dbReference type="AlphaFoldDB" id="A0A3A5LXA4"/>
<dbReference type="PROSITE" id="PS51186">
    <property type="entry name" value="GNAT"/>
    <property type="match status" value="1"/>
</dbReference>
<dbReference type="Gene3D" id="3.40.630.30">
    <property type="match status" value="1"/>
</dbReference>
<sequence>MLVRPATPDDEDGVETICAASGRDTWNLNTLLMRQKRLVVVAEVGGQVVGVAKTHFHEEPDHEAPAGHYLGGVMVKPDRRRRGIALALTEARMKWIWARDDRSYYFTNEHNAASIRLHATFGFRALGRFVSIHGVTADNGQSDLILFASSR</sequence>
<gene>
    <name evidence="2" type="ORF">D6T63_17715</name>
</gene>
<dbReference type="InterPro" id="IPR016181">
    <property type="entry name" value="Acyl_CoA_acyltransferase"/>
</dbReference>
<accession>A0A3A5LXA4</accession>
<evidence type="ECO:0000313" key="3">
    <source>
        <dbReference type="Proteomes" id="UP000272560"/>
    </source>
</evidence>
<dbReference type="PANTHER" id="PTHR43072:SF60">
    <property type="entry name" value="L-2,4-DIAMINOBUTYRIC ACID ACETYLTRANSFERASE"/>
    <property type="match status" value="1"/>
</dbReference>
<comment type="caution">
    <text evidence="2">The sequence shown here is derived from an EMBL/GenBank/DDBJ whole genome shotgun (WGS) entry which is preliminary data.</text>
</comment>
<keyword evidence="2" id="KW-0808">Transferase</keyword>
<dbReference type="Proteomes" id="UP000272560">
    <property type="component" value="Unassembled WGS sequence"/>
</dbReference>
<protein>
    <submittedName>
        <fullName evidence="2">GNAT family N-acetyltransferase</fullName>
    </submittedName>
</protein>
<dbReference type="RefSeq" id="WP_120150547.1">
    <property type="nucleotide sequence ID" value="NZ_QZVT01000015.1"/>
</dbReference>
<dbReference type="EMBL" id="QZVT01000015">
    <property type="protein sequence ID" value="RJT75655.1"/>
    <property type="molecule type" value="Genomic_DNA"/>
</dbReference>
<reference evidence="2 3" key="1">
    <citation type="submission" date="2018-09" db="EMBL/GenBank/DDBJ databases">
        <title>Novel species of Arthrobacter.</title>
        <authorList>
            <person name="Liu Q."/>
            <person name="Xin Y.-H."/>
        </authorList>
    </citation>
    <scope>NUCLEOTIDE SEQUENCE [LARGE SCALE GENOMIC DNA]</scope>
    <source>
        <strain evidence="2 3">Hz2</strain>
    </source>
</reference>
<dbReference type="GO" id="GO:0016747">
    <property type="term" value="F:acyltransferase activity, transferring groups other than amino-acyl groups"/>
    <property type="evidence" value="ECO:0007669"/>
    <property type="project" value="InterPro"/>
</dbReference>
<dbReference type="OrthoDB" id="3254236at2"/>
<evidence type="ECO:0000313" key="2">
    <source>
        <dbReference type="EMBL" id="RJT75655.1"/>
    </source>
</evidence>
<dbReference type="InterPro" id="IPR000182">
    <property type="entry name" value="GNAT_dom"/>
</dbReference>
<feature type="domain" description="N-acetyltransferase" evidence="1">
    <location>
        <begin position="1"/>
        <end position="145"/>
    </location>
</feature>
<dbReference type="CDD" id="cd04301">
    <property type="entry name" value="NAT_SF"/>
    <property type="match status" value="1"/>
</dbReference>
<proteinExistence type="predicted"/>
<dbReference type="Pfam" id="PF00583">
    <property type="entry name" value="Acetyltransf_1"/>
    <property type="match status" value="1"/>
</dbReference>